<dbReference type="InterPro" id="IPR043502">
    <property type="entry name" value="DNA/RNA_pol_sf"/>
</dbReference>
<dbReference type="InterPro" id="IPR036397">
    <property type="entry name" value="RNaseH_sf"/>
</dbReference>
<keyword evidence="9" id="KW-0863">Zinc-finger</keyword>
<evidence type="ECO:0000256" key="3">
    <source>
        <dbReference type="ARBA" id="ARBA00022679"/>
    </source>
</evidence>
<keyword evidence="12" id="KW-1185">Reference proteome</keyword>
<evidence type="ECO:0000256" key="7">
    <source>
        <dbReference type="ARBA" id="ARBA00023125"/>
    </source>
</evidence>
<dbReference type="Gene3D" id="3.90.1600.10">
    <property type="entry name" value="Palm domain of DNA polymerase"/>
    <property type="match status" value="1"/>
</dbReference>
<dbReference type="PRINTS" id="PR00106">
    <property type="entry name" value="DNAPOLB"/>
</dbReference>
<dbReference type="PANTHER" id="PTHR33568:SF3">
    <property type="entry name" value="DNA-DIRECTED DNA POLYMERASE"/>
    <property type="match status" value="1"/>
</dbReference>
<keyword evidence="9" id="KW-0479">Metal-binding</keyword>
<proteinExistence type="inferred from homology"/>
<dbReference type="PROSITE" id="PS50157">
    <property type="entry name" value="ZINC_FINGER_C2H2_2"/>
    <property type="match status" value="1"/>
</dbReference>
<dbReference type="GO" id="GO:0003677">
    <property type="term" value="F:DNA binding"/>
    <property type="evidence" value="ECO:0007669"/>
    <property type="project" value="UniProtKB-KW"/>
</dbReference>
<dbReference type="Gene3D" id="3.30.420.10">
    <property type="entry name" value="Ribonuclease H-like superfamily/Ribonuclease H"/>
    <property type="match status" value="1"/>
</dbReference>
<dbReference type="PROSITE" id="PS00028">
    <property type="entry name" value="ZINC_FINGER_C2H2_1"/>
    <property type="match status" value="2"/>
</dbReference>
<dbReference type="InterPro" id="IPR023211">
    <property type="entry name" value="DNA_pol_palm_dom_sf"/>
</dbReference>
<keyword evidence="5" id="KW-0235">DNA replication</keyword>
<evidence type="ECO:0000259" key="11">
    <source>
        <dbReference type="PROSITE" id="PS50157"/>
    </source>
</evidence>
<keyword evidence="4" id="KW-0548">Nucleotidyltransferase</keyword>
<dbReference type="SUPFAM" id="SSF53098">
    <property type="entry name" value="Ribonuclease H-like"/>
    <property type="match status" value="1"/>
</dbReference>
<comment type="similarity">
    <text evidence="1">Belongs to the DNA polymerase type-B family.</text>
</comment>
<dbReference type="InterPro" id="IPR006172">
    <property type="entry name" value="DNA-dir_DNA_pol_B"/>
</dbReference>
<comment type="catalytic activity">
    <reaction evidence="8">
        <text>DNA(n) + a 2'-deoxyribonucleoside 5'-triphosphate = DNA(n+1) + diphosphate</text>
        <dbReference type="Rhea" id="RHEA:22508"/>
        <dbReference type="Rhea" id="RHEA-COMP:17339"/>
        <dbReference type="Rhea" id="RHEA-COMP:17340"/>
        <dbReference type="ChEBI" id="CHEBI:33019"/>
        <dbReference type="ChEBI" id="CHEBI:61560"/>
        <dbReference type="ChEBI" id="CHEBI:173112"/>
        <dbReference type="EC" id="2.7.7.7"/>
    </reaction>
</comment>
<reference evidence="13" key="1">
    <citation type="submission" date="2025-08" db="UniProtKB">
        <authorList>
            <consortium name="RefSeq"/>
        </authorList>
    </citation>
    <scope>IDENTIFICATION</scope>
    <source>
        <tissue evidence="13">Whole sample</tissue>
    </source>
</reference>
<dbReference type="InterPro" id="IPR012337">
    <property type="entry name" value="RNaseH-like_sf"/>
</dbReference>
<evidence type="ECO:0000256" key="5">
    <source>
        <dbReference type="ARBA" id="ARBA00022705"/>
    </source>
</evidence>
<keyword evidence="3" id="KW-0808">Transferase</keyword>
<evidence type="ECO:0000256" key="8">
    <source>
        <dbReference type="ARBA" id="ARBA00049244"/>
    </source>
</evidence>
<organism evidence="12 13">
    <name type="scientific">Crassostrea virginica</name>
    <name type="common">Eastern oyster</name>
    <dbReference type="NCBI Taxonomy" id="6565"/>
    <lineage>
        <taxon>Eukaryota</taxon>
        <taxon>Metazoa</taxon>
        <taxon>Spiralia</taxon>
        <taxon>Lophotrochozoa</taxon>
        <taxon>Mollusca</taxon>
        <taxon>Bivalvia</taxon>
        <taxon>Autobranchia</taxon>
        <taxon>Pteriomorphia</taxon>
        <taxon>Ostreida</taxon>
        <taxon>Ostreoidea</taxon>
        <taxon>Ostreidae</taxon>
        <taxon>Crassostrea</taxon>
    </lineage>
</organism>
<dbReference type="Proteomes" id="UP000694844">
    <property type="component" value="Chromosome 9"/>
</dbReference>
<feature type="compositionally biased region" description="Basic and acidic residues" evidence="10">
    <location>
        <begin position="57"/>
        <end position="74"/>
    </location>
</feature>
<dbReference type="SUPFAM" id="SSF56672">
    <property type="entry name" value="DNA/RNA polymerases"/>
    <property type="match status" value="1"/>
</dbReference>
<dbReference type="EC" id="2.7.7.7" evidence="2"/>
<gene>
    <name evidence="13" type="primary">LOC111115357</name>
</gene>
<name>A0A8B8C3V7_CRAVI</name>
<dbReference type="GO" id="GO:0003887">
    <property type="term" value="F:DNA-directed DNA polymerase activity"/>
    <property type="evidence" value="ECO:0007669"/>
    <property type="project" value="UniProtKB-KW"/>
</dbReference>
<dbReference type="GO" id="GO:0000166">
    <property type="term" value="F:nucleotide binding"/>
    <property type="evidence" value="ECO:0007669"/>
    <property type="project" value="InterPro"/>
</dbReference>
<keyword evidence="6" id="KW-0239">DNA-directed DNA polymerase</keyword>
<sequence length="1608" mass="186619">MSDFLCMYCGLILKNRLEGQMHEDGHRSQITLNKEKEPTNYFLCGHCGSLFDDDNEGQLHENEHEERGAASNRESEQTYLCHHCGEELQTQSDLQFHELFHDLDEMDYSGQEPWSPIALGPTSTLQNEPMEVDDIQQEMNPLNMETEETLSTRPGPSQIGFGDERQIPYTLKKVGEKTFKKNSAVDTNYLVRFDVKIPERNGRLSDLHRELVNTFDDILSRASQGLDPSSDLGRVIIHHDGLTNPVYVPLRPLKDLTGKGVMEHLQNVLTSHENLSLEHSFQLNVGTIQVPKGGRKANQINRLKGDKNSIEMKRSFIKIFNSDELCLARSICMGFLKLIQIPSSEWQKLETVNDKRTMEEKVLDFRKCPTWYYKQLLTKTKRGEKRQTDLATLLCQKANVSSERRLSIRDIAAFENILDVDILVVSSTVGNKFIRTVGAGQHEEEGMESNSRPRIFLYHSEIDGNYHFDTIVNICGLFAQSKFCHRCLIPYQTKHSCISICMVCKRKENCFVGLELCCRHCHMTCRSLECFKAHKQLGQRSRESQCDRWWKCVTCKKTIDRHKRKPEDHVCGEWQCGACKQFVNTDHLCYLRALECKENKPRYIFFDFECIQEDTMCCEEGYLLQKNPECVICCNEVDPCLECSVCANCRKSWCGKPQHRPNLVVTQKVCEECIDQELAPRSKCDNCGTRCKKCKKMDSTRKKYIDPPCENTCGFRETVFRGNDLTDKFGIWLFNETHKGYTAIAHNMKGYDGYFLLEYLLANSIIPKVIYAGSKIMYLHVHRGLNIRVLDSLNFLPMKLAALPKAFGLEELKKGYFPHFFNTRANANYVGPYPAAHFYGYDMMSARDRQDFLAWYDEKRERDEIFDFAKEILEYCRSDVDILRQACLKFREILMNITGKEEVAFDEELPEKKLVGGVDPFQHITIAGVCMQVFKSKFLQEEWRVKVRGEEGVSDWLPARRLQGDFSILFKGRWITGEELQYQECVIEESEFVNSPISQIPSMGYGPFLGQYSTESIQWLSWVQEDHYRKTNHRLYIQHALNEGELNLPGTRYTLDGYCAETNTAYEFHGCYWHGCPICFPIQRRQLKHARTERSMDELLALTIKKRRYIESLGMNYVCMWEHEFQTLMTRNPEAATFVRSLDLQERLNPRDSFFGGRTNAVKLHYQAKEGEKIHYLDFCSLYPSVNKYARYPVKEPKIITRNFKDISEYFGLAKIKILPPRKLYHPVLPQKINGKLTFSLCRTCAEKQQQEPCHCSDENRAITGVFCTPEIEKALECGYQILKIYEVYHWDETSQYDVERGSGGIFGEYINLFLKIKQEASGWPAWVHTADDAASYLEEYALREGIQLDRENITKNPALRSIAKLLLNSFWGKFGQRHNMSQTSFFHDREADRFFQLLSDPAKDVKNFHIASSEVIQVEWQQKGMTTRENYQTNVFIASFTTCWARLKLYEVLQMLGERVLYFDTDSVIFVSRSGDVEPEIGSFLGQLTSELEPSEYITEFVSGGPKNYAYRTSRGKEVCKIRGFSLNYMNSQKLNFPAMLELVTGPRHGEENEPTESNIVTVNPHKIVRHKQNQKIYTRREEKAYKIVYEKRVIQQDTWNTLPYGY</sequence>
<evidence type="ECO:0000256" key="1">
    <source>
        <dbReference type="ARBA" id="ARBA00005755"/>
    </source>
</evidence>
<dbReference type="InterPro" id="IPR004868">
    <property type="entry name" value="DNA-dir_DNA_pol_B_mt/vir"/>
</dbReference>
<evidence type="ECO:0000256" key="2">
    <source>
        <dbReference type="ARBA" id="ARBA00012417"/>
    </source>
</evidence>
<dbReference type="GO" id="GO:0006260">
    <property type="term" value="P:DNA replication"/>
    <property type="evidence" value="ECO:0007669"/>
    <property type="project" value="UniProtKB-KW"/>
</dbReference>
<evidence type="ECO:0000313" key="13">
    <source>
        <dbReference type="RefSeq" id="XP_022309769.1"/>
    </source>
</evidence>
<dbReference type="RefSeq" id="XP_022309769.1">
    <property type="nucleotide sequence ID" value="XM_022454061.1"/>
</dbReference>
<dbReference type="GeneID" id="111115357"/>
<dbReference type="InterPro" id="IPR013087">
    <property type="entry name" value="Znf_C2H2_type"/>
</dbReference>
<evidence type="ECO:0000256" key="4">
    <source>
        <dbReference type="ARBA" id="ARBA00022695"/>
    </source>
</evidence>
<accession>A0A8B8C3V7</accession>
<dbReference type="Gene3D" id="1.10.287.690">
    <property type="entry name" value="Helix hairpin bin"/>
    <property type="match status" value="1"/>
</dbReference>
<dbReference type="GO" id="GO:0008270">
    <property type="term" value="F:zinc ion binding"/>
    <property type="evidence" value="ECO:0007669"/>
    <property type="project" value="UniProtKB-KW"/>
</dbReference>
<dbReference type="PANTHER" id="PTHR33568">
    <property type="entry name" value="DNA POLYMERASE"/>
    <property type="match status" value="1"/>
</dbReference>
<keyword evidence="7" id="KW-0238">DNA-binding</keyword>
<dbReference type="SMART" id="SM00355">
    <property type="entry name" value="ZnF_C2H2"/>
    <property type="match status" value="3"/>
</dbReference>
<dbReference type="Pfam" id="PF03175">
    <property type="entry name" value="DNA_pol_B_2"/>
    <property type="match status" value="3"/>
</dbReference>
<evidence type="ECO:0000256" key="10">
    <source>
        <dbReference type="SAM" id="MobiDB-lite"/>
    </source>
</evidence>
<dbReference type="Gene3D" id="3.40.960.10">
    <property type="entry name" value="VSR Endonuclease"/>
    <property type="match status" value="1"/>
</dbReference>
<evidence type="ECO:0000313" key="12">
    <source>
        <dbReference type="Proteomes" id="UP000694844"/>
    </source>
</evidence>
<feature type="region of interest" description="Disordered" evidence="10">
    <location>
        <begin position="55"/>
        <end position="74"/>
    </location>
</feature>
<dbReference type="OrthoDB" id="6067057at2759"/>
<feature type="domain" description="C2H2-type" evidence="11">
    <location>
        <begin position="79"/>
        <end position="106"/>
    </location>
</feature>
<protein>
    <recommendedName>
        <fullName evidence="2">DNA-directed DNA polymerase</fullName>
        <ecNumber evidence="2">2.7.7.7</ecNumber>
    </recommendedName>
</protein>
<keyword evidence="9" id="KW-0862">Zinc</keyword>
<dbReference type="KEGG" id="cvn:111115357"/>
<evidence type="ECO:0000256" key="6">
    <source>
        <dbReference type="ARBA" id="ARBA00022932"/>
    </source>
</evidence>
<evidence type="ECO:0000256" key="9">
    <source>
        <dbReference type="PROSITE-ProRule" id="PRU00042"/>
    </source>
</evidence>